<dbReference type="GO" id="GO:0003723">
    <property type="term" value="F:RNA binding"/>
    <property type="evidence" value="ECO:0007669"/>
    <property type="project" value="UniProtKB-UniRule"/>
</dbReference>
<gene>
    <name evidence="5" type="ORF">Poli38472_010094</name>
</gene>
<dbReference type="OrthoDB" id="439808at2759"/>
<reference evidence="5" key="1">
    <citation type="submission" date="2019-03" db="EMBL/GenBank/DDBJ databases">
        <title>Long read genome sequence of the mycoparasitic Pythium oligandrum ATCC 38472 isolated from sugarbeet rhizosphere.</title>
        <authorList>
            <person name="Gaulin E."/>
        </authorList>
    </citation>
    <scope>NUCLEOTIDE SEQUENCE</scope>
    <source>
        <strain evidence="5">ATCC 38472_TT</strain>
    </source>
</reference>
<feature type="region of interest" description="Disordered" evidence="3">
    <location>
        <begin position="115"/>
        <end position="148"/>
    </location>
</feature>
<feature type="compositionally biased region" description="Acidic residues" evidence="3">
    <location>
        <begin position="137"/>
        <end position="147"/>
    </location>
</feature>
<dbReference type="Proteomes" id="UP000794436">
    <property type="component" value="Unassembled WGS sequence"/>
</dbReference>
<evidence type="ECO:0000256" key="2">
    <source>
        <dbReference type="PROSITE-ProRule" id="PRU00176"/>
    </source>
</evidence>
<evidence type="ECO:0000256" key="3">
    <source>
        <dbReference type="SAM" id="MobiDB-lite"/>
    </source>
</evidence>
<dbReference type="AlphaFoldDB" id="A0A8K1C927"/>
<dbReference type="GO" id="GO:0005654">
    <property type="term" value="C:nucleoplasm"/>
    <property type="evidence" value="ECO:0007669"/>
    <property type="project" value="TreeGrafter"/>
</dbReference>
<dbReference type="InterPro" id="IPR012677">
    <property type="entry name" value="Nucleotide-bd_a/b_plait_sf"/>
</dbReference>
<dbReference type="Gene3D" id="3.30.70.330">
    <property type="match status" value="2"/>
</dbReference>
<dbReference type="SMART" id="SM00360">
    <property type="entry name" value="RRM"/>
    <property type="match status" value="3"/>
</dbReference>
<feature type="domain" description="RRM" evidence="4">
    <location>
        <begin position="180"/>
        <end position="256"/>
    </location>
</feature>
<feature type="region of interest" description="Disordered" evidence="3">
    <location>
        <begin position="1"/>
        <end position="27"/>
    </location>
</feature>
<evidence type="ECO:0000259" key="4">
    <source>
        <dbReference type="PROSITE" id="PS50102"/>
    </source>
</evidence>
<dbReference type="SUPFAM" id="SSF54928">
    <property type="entry name" value="RNA-binding domain, RBD"/>
    <property type="match status" value="3"/>
</dbReference>
<feature type="compositionally biased region" description="Polar residues" evidence="3">
    <location>
        <begin position="386"/>
        <end position="396"/>
    </location>
</feature>
<proteinExistence type="predicted"/>
<evidence type="ECO:0000313" key="6">
    <source>
        <dbReference type="Proteomes" id="UP000794436"/>
    </source>
</evidence>
<feature type="domain" description="RRM" evidence="4">
    <location>
        <begin position="35"/>
        <end position="112"/>
    </location>
</feature>
<comment type="caution">
    <text evidence="5">The sequence shown here is derived from an EMBL/GenBank/DDBJ whole genome shotgun (WGS) entry which is preliminary data.</text>
</comment>
<protein>
    <recommendedName>
        <fullName evidence="4">RRM domain-containing protein</fullName>
    </recommendedName>
</protein>
<feature type="region of interest" description="Disordered" evidence="3">
    <location>
        <begin position="612"/>
        <end position="634"/>
    </location>
</feature>
<dbReference type="InterPro" id="IPR000504">
    <property type="entry name" value="RRM_dom"/>
</dbReference>
<name>A0A8K1C927_PYTOL</name>
<dbReference type="PANTHER" id="PTHR15481:SF5">
    <property type="entry name" value="SQUAMOUS CELL CARCINOMA ANTIGEN RECOGNIZED BY T-CELLS 3"/>
    <property type="match status" value="1"/>
</dbReference>
<keyword evidence="1 2" id="KW-0694">RNA-binding</keyword>
<accession>A0A8K1C927</accession>
<keyword evidence="6" id="KW-1185">Reference proteome</keyword>
<dbReference type="PROSITE" id="PS50102">
    <property type="entry name" value="RRM"/>
    <property type="match status" value="2"/>
</dbReference>
<dbReference type="EMBL" id="SPLM01000111">
    <property type="protein sequence ID" value="TMW58535.1"/>
    <property type="molecule type" value="Genomic_DNA"/>
</dbReference>
<feature type="region of interest" description="Disordered" evidence="3">
    <location>
        <begin position="386"/>
        <end position="407"/>
    </location>
</feature>
<dbReference type="GO" id="GO:0005737">
    <property type="term" value="C:cytoplasm"/>
    <property type="evidence" value="ECO:0007669"/>
    <property type="project" value="TreeGrafter"/>
</dbReference>
<dbReference type="PANTHER" id="PTHR15481">
    <property type="entry name" value="RIBONUCLEIC ACID BINDING PROTEIN S1"/>
    <property type="match status" value="1"/>
</dbReference>
<dbReference type="CDD" id="cd00590">
    <property type="entry name" value="RRM_SF"/>
    <property type="match status" value="1"/>
</dbReference>
<dbReference type="GO" id="GO:0000398">
    <property type="term" value="P:mRNA splicing, via spliceosome"/>
    <property type="evidence" value="ECO:0007669"/>
    <property type="project" value="TreeGrafter"/>
</dbReference>
<dbReference type="Pfam" id="PF00076">
    <property type="entry name" value="RRM_1"/>
    <property type="match status" value="3"/>
</dbReference>
<sequence>MASMASTSRVDADAPEPRMPPASISIDAAHEDAPPRLFIVCGRDRKAEDLREMFGACGAIRHFHLATDRSNKSRGFAFLQYEDAASADEAIKKFDQMTLSDGHILKVTIAREKTASDSLSSHKPPGKLKRNQHHEEENENEGAIDDADAYHHPPQYFPHFQPSTVSPPIVQSAQPQLRSRLFFIATFKFTLQELRAMFSVYGDIETVQIVPSFGKIKTMAYIKYASPSTAHNVLSSFMEEQDEASAETMKLTYADDDEVSTPAFPQRCATPPAPAAVESTSSEDISGYYSEPLTSDERCWVLILYHSDLTNEEISSCVDDSDGFQFLDIKMFRSTGRPQGVAFARFDTEETAQAASLNLHNLEFPTESQRYLQAMVISDPSLFSTPHTVSVDNGPNSRRPHSGEDGDLGAVEARFAHLMSSGEQSQRTTSVAAVAVPTDEDVHYTVPAHPSVPMGPPPAQPPYMVNHGSSHYEFSPFAYQYPPASSHPFSYPPQVWSYDAPPVHPPWMAHSPGPMQPQFGSFAWGPPSNGYFEFGQTETSATEEASSVFISSSRPVDLSALMAVLKDCPGVVGFAKEERAFVVDFSEPRLAVETARKLDGTMCNGQKLRVTIAGSHRPPPSRRKRQRLDGRARK</sequence>
<evidence type="ECO:0000313" key="5">
    <source>
        <dbReference type="EMBL" id="TMW58535.1"/>
    </source>
</evidence>
<dbReference type="InterPro" id="IPR035979">
    <property type="entry name" value="RBD_domain_sf"/>
</dbReference>
<organism evidence="5 6">
    <name type="scientific">Pythium oligandrum</name>
    <name type="common">Mycoparasitic fungus</name>
    <dbReference type="NCBI Taxonomy" id="41045"/>
    <lineage>
        <taxon>Eukaryota</taxon>
        <taxon>Sar</taxon>
        <taxon>Stramenopiles</taxon>
        <taxon>Oomycota</taxon>
        <taxon>Peronosporomycetes</taxon>
        <taxon>Pythiales</taxon>
        <taxon>Pythiaceae</taxon>
        <taxon>Pythium</taxon>
    </lineage>
</organism>
<dbReference type="GO" id="GO:0061574">
    <property type="term" value="C:ASAP complex"/>
    <property type="evidence" value="ECO:0007669"/>
    <property type="project" value="TreeGrafter"/>
</dbReference>
<evidence type="ECO:0000256" key="1">
    <source>
        <dbReference type="ARBA" id="ARBA00022884"/>
    </source>
</evidence>